<keyword evidence="3" id="KW-1185">Reference proteome</keyword>
<dbReference type="RefSeq" id="WP_030258130.1">
    <property type="nucleotide sequence ID" value="NZ_JBHEZZ010000017.1"/>
</dbReference>
<evidence type="ECO:0000313" key="3">
    <source>
        <dbReference type="Proteomes" id="UP001592528"/>
    </source>
</evidence>
<protein>
    <submittedName>
        <fullName evidence="2">Uncharacterized protein</fullName>
    </submittedName>
</protein>
<feature type="region of interest" description="Disordered" evidence="1">
    <location>
        <begin position="49"/>
        <end position="85"/>
    </location>
</feature>
<sequence>MPSVHKNPARTFRPEPELYERAKTAVAEVGSDMNGHLVAFLRWLTHETNELPERPSPGPRLSPAPGATKRIDAKATASKTRTQVE</sequence>
<dbReference type="Proteomes" id="UP001592528">
    <property type="component" value="Unassembled WGS sequence"/>
</dbReference>
<dbReference type="EMBL" id="JBHEZZ010000017">
    <property type="protein sequence ID" value="MFC1404866.1"/>
    <property type="molecule type" value="Genomic_DNA"/>
</dbReference>
<accession>A0ABV6UTT4</accession>
<organism evidence="2 3">
    <name type="scientific">Streptacidiphilus cavernicola</name>
    <dbReference type="NCBI Taxonomy" id="3342716"/>
    <lineage>
        <taxon>Bacteria</taxon>
        <taxon>Bacillati</taxon>
        <taxon>Actinomycetota</taxon>
        <taxon>Actinomycetes</taxon>
        <taxon>Kitasatosporales</taxon>
        <taxon>Streptomycetaceae</taxon>
        <taxon>Streptacidiphilus</taxon>
    </lineage>
</organism>
<comment type="caution">
    <text evidence="2">The sequence shown here is derived from an EMBL/GenBank/DDBJ whole genome shotgun (WGS) entry which is preliminary data.</text>
</comment>
<reference evidence="2 3" key="1">
    <citation type="submission" date="2024-09" db="EMBL/GenBank/DDBJ databases">
        <authorList>
            <person name="Lee S.D."/>
        </authorList>
    </citation>
    <scope>NUCLEOTIDE SEQUENCE [LARGE SCALE GENOMIC DNA]</scope>
    <source>
        <strain evidence="2 3">N1-5</strain>
    </source>
</reference>
<proteinExistence type="predicted"/>
<evidence type="ECO:0000256" key="1">
    <source>
        <dbReference type="SAM" id="MobiDB-lite"/>
    </source>
</evidence>
<evidence type="ECO:0000313" key="2">
    <source>
        <dbReference type="EMBL" id="MFC1404866.1"/>
    </source>
</evidence>
<gene>
    <name evidence="2" type="ORF">ACEZDJ_26610</name>
</gene>
<name>A0ABV6UTT4_9ACTN</name>